<dbReference type="Pfam" id="PF08241">
    <property type="entry name" value="Methyltransf_11"/>
    <property type="match status" value="1"/>
</dbReference>
<proteinExistence type="predicted"/>
<dbReference type="AlphaFoldDB" id="A0A0P1FER4"/>
<evidence type="ECO:0000313" key="3">
    <source>
        <dbReference type="Proteomes" id="UP000051587"/>
    </source>
</evidence>
<dbReference type="EMBL" id="CYSA01000025">
    <property type="protein sequence ID" value="CUH66576.1"/>
    <property type="molecule type" value="Genomic_DNA"/>
</dbReference>
<organism evidence="2 3">
    <name type="scientific">Thalassovita gelatinovora</name>
    <name type="common">Thalassobius gelatinovorus</name>
    <dbReference type="NCBI Taxonomy" id="53501"/>
    <lineage>
        <taxon>Bacteria</taxon>
        <taxon>Pseudomonadati</taxon>
        <taxon>Pseudomonadota</taxon>
        <taxon>Alphaproteobacteria</taxon>
        <taxon>Rhodobacterales</taxon>
        <taxon>Roseobacteraceae</taxon>
        <taxon>Thalassovita</taxon>
    </lineage>
</organism>
<dbReference type="RefSeq" id="WP_244953357.1">
    <property type="nucleotide sequence ID" value="NZ_CP051181.1"/>
</dbReference>
<accession>A0A0P1FER4</accession>
<protein>
    <submittedName>
        <fullName evidence="2">Methyltransferase domain protein</fullName>
    </submittedName>
</protein>
<gene>
    <name evidence="2" type="ORF">TG4357_02495</name>
</gene>
<feature type="domain" description="Methyltransferase type 11" evidence="1">
    <location>
        <begin position="73"/>
        <end position="169"/>
    </location>
</feature>
<sequence>MGRGPCDGMTKDRIRTFTMANRAAWDASAPLHGTGAHWEQLLADAARSGFSVLDAHLTATLRQLDLSGKTAVQIGCNNARELLSLAALGIRPEMGIDQSSAFLAQGRQLANAAGVQLRLVEADIYDLPTGLGSFDLALITIGVLNWMPDLEAFFRVVAGLLSGGGRLVIYETHPFLELFDPASARPHEPAFSYFETQPQEVNEAIAYDGQDHGAGETGYWFIHPLGDIVTACIRAGLRVVELTEFPHTIREPEYDIYEGRAAQVPMSFCLVAQKDAAL</sequence>
<dbReference type="Gene3D" id="3.40.50.150">
    <property type="entry name" value="Vaccinia Virus protein VP39"/>
    <property type="match status" value="1"/>
</dbReference>
<dbReference type="GO" id="GO:0032259">
    <property type="term" value="P:methylation"/>
    <property type="evidence" value="ECO:0007669"/>
    <property type="project" value="UniProtKB-KW"/>
</dbReference>
<dbReference type="InterPro" id="IPR029063">
    <property type="entry name" value="SAM-dependent_MTases_sf"/>
</dbReference>
<dbReference type="GO" id="GO:0008757">
    <property type="term" value="F:S-adenosylmethionine-dependent methyltransferase activity"/>
    <property type="evidence" value="ECO:0007669"/>
    <property type="project" value="InterPro"/>
</dbReference>
<evidence type="ECO:0000259" key="1">
    <source>
        <dbReference type="Pfam" id="PF08241"/>
    </source>
</evidence>
<name>A0A0P1FER4_THAGE</name>
<keyword evidence="2" id="KW-0489">Methyltransferase</keyword>
<dbReference type="Proteomes" id="UP000051587">
    <property type="component" value="Unassembled WGS sequence"/>
</dbReference>
<keyword evidence="2" id="KW-0808">Transferase</keyword>
<keyword evidence="3" id="KW-1185">Reference proteome</keyword>
<evidence type="ECO:0000313" key="2">
    <source>
        <dbReference type="EMBL" id="CUH66576.1"/>
    </source>
</evidence>
<dbReference type="CDD" id="cd02440">
    <property type="entry name" value="AdoMet_MTases"/>
    <property type="match status" value="1"/>
</dbReference>
<dbReference type="SUPFAM" id="SSF53335">
    <property type="entry name" value="S-adenosyl-L-methionine-dependent methyltransferases"/>
    <property type="match status" value="1"/>
</dbReference>
<dbReference type="STRING" id="53501.SAMN04488043_10531"/>
<dbReference type="InterPro" id="IPR013216">
    <property type="entry name" value="Methyltransf_11"/>
</dbReference>
<reference evidence="2 3" key="1">
    <citation type="submission" date="2015-09" db="EMBL/GenBank/DDBJ databases">
        <authorList>
            <consortium name="Swine Surveillance"/>
        </authorList>
    </citation>
    <scope>NUCLEOTIDE SEQUENCE [LARGE SCALE GENOMIC DNA]</scope>
    <source>
        <strain evidence="2 3">CECT 4357</strain>
    </source>
</reference>